<organism evidence="2 3">
    <name type="scientific">Meinhardsimonia xiamenensis</name>
    <dbReference type="NCBI Taxonomy" id="990712"/>
    <lineage>
        <taxon>Bacteria</taxon>
        <taxon>Pseudomonadati</taxon>
        <taxon>Pseudomonadota</taxon>
        <taxon>Alphaproteobacteria</taxon>
        <taxon>Rhodobacterales</taxon>
        <taxon>Paracoccaceae</taxon>
        <taxon>Meinhardsimonia</taxon>
    </lineage>
</organism>
<gene>
    <name evidence="2" type="ORF">SAMN05216257_101414</name>
</gene>
<keyword evidence="1" id="KW-0472">Membrane</keyword>
<dbReference type="AlphaFoldDB" id="A0A1G8YRZ8"/>
<accession>A0A1G8YRZ8</accession>
<reference evidence="3" key="1">
    <citation type="submission" date="2016-10" db="EMBL/GenBank/DDBJ databases">
        <authorList>
            <person name="Varghese N."/>
            <person name="Submissions S."/>
        </authorList>
    </citation>
    <scope>NUCLEOTIDE SEQUENCE [LARGE SCALE GENOMIC DNA]</scope>
    <source>
        <strain evidence="3">CGMCC 1.10789</strain>
    </source>
</reference>
<keyword evidence="1" id="KW-1133">Transmembrane helix</keyword>
<keyword evidence="3" id="KW-1185">Reference proteome</keyword>
<feature type="transmembrane region" description="Helical" evidence="1">
    <location>
        <begin position="108"/>
        <end position="125"/>
    </location>
</feature>
<proteinExistence type="predicted"/>
<evidence type="ECO:0000313" key="3">
    <source>
        <dbReference type="Proteomes" id="UP000199328"/>
    </source>
</evidence>
<dbReference type="STRING" id="990712.SAMN05216257_101414"/>
<evidence type="ECO:0000313" key="2">
    <source>
        <dbReference type="EMBL" id="SDK04845.1"/>
    </source>
</evidence>
<evidence type="ECO:0000256" key="1">
    <source>
        <dbReference type="SAM" id="Phobius"/>
    </source>
</evidence>
<dbReference type="Proteomes" id="UP000199328">
    <property type="component" value="Unassembled WGS sequence"/>
</dbReference>
<name>A0A1G8YRZ8_9RHOB</name>
<keyword evidence="1" id="KW-0812">Transmembrane</keyword>
<dbReference type="RefSeq" id="WP_092497669.1">
    <property type="nucleotide sequence ID" value="NZ_FNFV01000001.1"/>
</dbReference>
<dbReference type="EMBL" id="FNFV01000001">
    <property type="protein sequence ID" value="SDK04845.1"/>
    <property type="molecule type" value="Genomic_DNA"/>
</dbReference>
<protein>
    <submittedName>
        <fullName evidence="2">Uncharacterized protein</fullName>
    </submittedName>
</protein>
<dbReference type="OrthoDB" id="7822309at2"/>
<sequence length="339" mass="35810">MATALKKYQRLEATGLWRPAPGEQRREVIVSLGSSSLTLSDTAGRALAHWSLAAIRRLDRGGPQALFGPGGDAPDTLEIDDDQMIAALERVRRAVARTRPRPGRLRRVVLGAFLAVISLGAVFWLPDAMIARAVAALPDARRAEFGERMLAALARVGGPPCRTAEGLRALDAVQRRLRAGRPGRIVILPGGVVQSASLPGGIMVLDRSVVEDHDDPAVLAGFVLAEDVRRDMRDPLQWLLEDLGAFAALRLMVTGDLSTADLAHHAETVARSAPLPVAPEALLAGFAAAGVPATPYALALDITGESTLALIEADPVAPADARPVLSDFQWVALQGICGG</sequence>